<proteinExistence type="predicted"/>
<reference evidence="1" key="2">
    <citation type="journal article" date="2015" name="Fish Shellfish Immunol.">
        <title>Early steps in the European eel (Anguilla anguilla)-Vibrio vulnificus interaction in the gills: Role of the RtxA13 toxin.</title>
        <authorList>
            <person name="Callol A."/>
            <person name="Pajuelo D."/>
            <person name="Ebbesson L."/>
            <person name="Teles M."/>
            <person name="MacKenzie S."/>
            <person name="Amaro C."/>
        </authorList>
    </citation>
    <scope>NUCLEOTIDE SEQUENCE</scope>
</reference>
<protein>
    <submittedName>
        <fullName evidence="1">Uncharacterized protein</fullName>
    </submittedName>
</protein>
<sequence>MKPGLSVEMTFFVINFCLYHNHSYFEIYHNHILLLNVSCDPLCKAELGSECDPNVFVALPKKNLGLLKYITHDDLLFDLADHWRTLSMTVQSKASLLVL</sequence>
<evidence type="ECO:0000313" key="1">
    <source>
        <dbReference type="EMBL" id="JAH95416.1"/>
    </source>
</evidence>
<name>A0A0E9WYZ7_ANGAN</name>
<reference evidence="1" key="1">
    <citation type="submission" date="2014-11" db="EMBL/GenBank/DDBJ databases">
        <authorList>
            <person name="Amaro Gonzalez C."/>
        </authorList>
    </citation>
    <scope>NUCLEOTIDE SEQUENCE</scope>
</reference>
<dbReference type="EMBL" id="GBXM01013161">
    <property type="protein sequence ID" value="JAH95416.1"/>
    <property type="molecule type" value="Transcribed_RNA"/>
</dbReference>
<accession>A0A0E9WYZ7</accession>
<organism evidence="1">
    <name type="scientific">Anguilla anguilla</name>
    <name type="common">European freshwater eel</name>
    <name type="synonym">Muraena anguilla</name>
    <dbReference type="NCBI Taxonomy" id="7936"/>
    <lineage>
        <taxon>Eukaryota</taxon>
        <taxon>Metazoa</taxon>
        <taxon>Chordata</taxon>
        <taxon>Craniata</taxon>
        <taxon>Vertebrata</taxon>
        <taxon>Euteleostomi</taxon>
        <taxon>Actinopterygii</taxon>
        <taxon>Neopterygii</taxon>
        <taxon>Teleostei</taxon>
        <taxon>Anguilliformes</taxon>
        <taxon>Anguillidae</taxon>
        <taxon>Anguilla</taxon>
    </lineage>
</organism>
<dbReference type="AlphaFoldDB" id="A0A0E9WYZ7"/>